<dbReference type="SUPFAM" id="SSF54616">
    <property type="entry name" value="DNA-binding domain of Mlu1-box binding protein MBP1"/>
    <property type="match status" value="1"/>
</dbReference>
<dbReference type="InParanoid" id="A0A1Y2E3Q9"/>
<keyword evidence="3" id="KW-0749">Sporulation</keyword>
<feature type="region of interest" description="Disordered" evidence="8">
    <location>
        <begin position="307"/>
        <end position="375"/>
    </location>
</feature>
<feature type="domain" description="HTH APSES-type" evidence="9">
    <location>
        <begin position="68"/>
        <end position="174"/>
    </location>
</feature>
<dbReference type="PROSITE" id="PS51299">
    <property type="entry name" value="HTH_APSES"/>
    <property type="match status" value="1"/>
</dbReference>
<dbReference type="GO" id="GO:0048315">
    <property type="term" value="P:conidium formation"/>
    <property type="evidence" value="ECO:0007669"/>
    <property type="project" value="UniProtKB-KW"/>
</dbReference>
<dbReference type="RefSeq" id="XP_040716948.1">
    <property type="nucleotide sequence ID" value="XM_040863648.1"/>
</dbReference>
<dbReference type="GO" id="GO:0043565">
    <property type="term" value="F:sequence-specific DNA binding"/>
    <property type="evidence" value="ECO:0007669"/>
    <property type="project" value="TreeGrafter"/>
</dbReference>
<evidence type="ECO:0000256" key="1">
    <source>
        <dbReference type="ARBA" id="ARBA00004123"/>
    </source>
</evidence>
<feature type="compositionally biased region" description="Polar residues" evidence="8">
    <location>
        <begin position="307"/>
        <end position="321"/>
    </location>
</feature>
<keyword evidence="7" id="KW-0183">Conidiation</keyword>
<evidence type="ECO:0000256" key="8">
    <source>
        <dbReference type="SAM" id="MobiDB-lite"/>
    </source>
</evidence>
<accession>A0A1Y2E3Q9</accession>
<dbReference type="Gene3D" id="3.10.260.10">
    <property type="entry name" value="Transcription regulator HTH, APSES-type DNA-binding domain"/>
    <property type="match status" value="1"/>
</dbReference>
<protein>
    <recommendedName>
        <fullName evidence="9">HTH APSES-type domain-containing protein</fullName>
    </recommendedName>
</protein>
<evidence type="ECO:0000256" key="2">
    <source>
        <dbReference type="ARBA" id="ARBA00007247"/>
    </source>
</evidence>
<dbReference type="InterPro" id="IPR029790">
    <property type="entry name" value="EFG1/Phd1/StuA"/>
</dbReference>
<dbReference type="Pfam" id="PF04383">
    <property type="entry name" value="KilA-N"/>
    <property type="match status" value="1"/>
</dbReference>
<dbReference type="STRING" id="1141098.A0A1Y2E3Q9"/>
<keyword evidence="5" id="KW-0238">DNA-binding</keyword>
<keyword evidence="11" id="KW-1185">Reference proteome</keyword>
<reference evidence="10 11" key="1">
    <citation type="submission" date="2016-07" db="EMBL/GenBank/DDBJ databases">
        <title>Pervasive Adenine N6-methylation of Active Genes in Fungi.</title>
        <authorList>
            <consortium name="DOE Joint Genome Institute"/>
            <person name="Mondo S.J."/>
            <person name="Dannebaum R.O."/>
            <person name="Kuo R.C."/>
            <person name="Labutti K."/>
            <person name="Haridas S."/>
            <person name="Kuo A."/>
            <person name="Salamov A."/>
            <person name="Ahrendt S.R."/>
            <person name="Lipzen A."/>
            <person name="Sullivan W."/>
            <person name="Andreopoulos W.B."/>
            <person name="Clum A."/>
            <person name="Lindquist E."/>
            <person name="Daum C."/>
            <person name="Ramamoorthy G.K."/>
            <person name="Gryganskyi A."/>
            <person name="Culley D."/>
            <person name="Magnuson J.K."/>
            <person name="James T.Y."/>
            <person name="O'Malley M.A."/>
            <person name="Stajich J.E."/>
            <person name="Spatafora J.W."/>
            <person name="Visel A."/>
            <person name="Grigoriev I.V."/>
        </authorList>
    </citation>
    <scope>NUCLEOTIDE SEQUENCE [LARGE SCALE GENOMIC DNA]</scope>
    <source>
        <strain evidence="10 11">CBS 129021</strain>
    </source>
</reference>
<dbReference type="GeneID" id="63779860"/>
<comment type="caution">
    <text evidence="10">The sequence shown here is derived from an EMBL/GenBank/DDBJ whole genome shotgun (WGS) entry which is preliminary data.</text>
</comment>
<dbReference type="InterPro" id="IPR003163">
    <property type="entry name" value="Tscrpt_reg_HTH_APSES-type"/>
</dbReference>
<dbReference type="OrthoDB" id="4161727at2759"/>
<proteinExistence type="inferred from homology"/>
<dbReference type="InterPro" id="IPR018004">
    <property type="entry name" value="KilA/APSES_HTH"/>
</dbReference>
<dbReference type="GO" id="GO:0045944">
    <property type="term" value="P:positive regulation of transcription by RNA polymerase II"/>
    <property type="evidence" value="ECO:0007669"/>
    <property type="project" value="TreeGrafter"/>
</dbReference>
<sequence>MNQTLAEPRAPAPSAQSMTSPPAGSYVPRVELGGPLPSLYQPANEHQPQGERNIDTTGQVAPPGFKPRVTATLWEDEGSFCFQVEARGICVARREDNHMVNGTKLLNVVGMTRGRRDGILKAERVRHVVKVGPMHLKGVWIPFERALDFANKENITEMLYPLFVNDIGALLYHPTNQARTQQIMAAAEHRKKDQIQVGSPYPGVSAILQYRHMGTSEPQSSGGRPSLDRAHMFPTPPTSASSVMSGMDPGLGNARSMPATPETTPPGSPLQSMPSPSKTTRLCRDAQGVYNYDNSRSAHDAMVSNAKLSPSATQSSVTLKQEPNCGDKLPDRVPDQTMADNTGKEADLPANDSAVQPKSGNPSNSETEVHSVSAHSKEYTRAQNHLARRAFEGRTKQTLEELESNLTELEKVSETAQKDSSSLGAQLESRSPGTISTSALSESDCDASDGSTNLLSRVEQERILLDRLMRYFFTIWSTCESPSPIRRAAHTSAGSSGGSGDQNCENLLSGQNSTGSAINTGNHNNQSRKRLPDESEENEDADRNPKKARLTREDGGACKRLACPYFKNNPQRYHAWRSCPGPGWETNHRVKEHLYRNHALPISCPRCHTTFESERHRDAHVRSYERCEVRSPLQTEGFDATQKELLRRRRPEQKKMSEGDKWREVYMILFTDTDPTNIPSPYHDYSEHCASPTSEFERYEQFLRSQLPARVRQQLEIRIAEALSPVEETLRDQIVDIFRDTQLELFDMYRSSRSRVPESSVAGAGAPPQVNAATVHNVVGQAASWSLDEKLQAVRPEPYFDWNSDVGLDGFDGLLFGIPQSHGDGYVDEDSAYGTLSSREESQCPPGVFP</sequence>
<dbReference type="GO" id="GO:0005634">
    <property type="term" value="C:nucleus"/>
    <property type="evidence" value="ECO:0007669"/>
    <property type="project" value="UniProtKB-SubCell"/>
</dbReference>
<evidence type="ECO:0000256" key="5">
    <source>
        <dbReference type="ARBA" id="ARBA00023125"/>
    </source>
</evidence>
<evidence type="ECO:0000256" key="3">
    <source>
        <dbReference type="ARBA" id="ARBA00022969"/>
    </source>
</evidence>
<comment type="similarity">
    <text evidence="2">Belongs to the EFG1/PHD1/stuA family.</text>
</comment>
<feature type="region of interest" description="Disordered" evidence="8">
    <location>
        <begin position="410"/>
        <end position="451"/>
    </location>
</feature>
<evidence type="ECO:0000256" key="4">
    <source>
        <dbReference type="ARBA" id="ARBA00023015"/>
    </source>
</evidence>
<dbReference type="SMART" id="SM01252">
    <property type="entry name" value="KilA-N"/>
    <property type="match status" value="1"/>
</dbReference>
<feature type="compositionally biased region" description="Polar residues" evidence="8">
    <location>
        <begin position="353"/>
        <end position="366"/>
    </location>
</feature>
<evidence type="ECO:0000256" key="6">
    <source>
        <dbReference type="ARBA" id="ARBA00023163"/>
    </source>
</evidence>
<evidence type="ECO:0000313" key="11">
    <source>
        <dbReference type="Proteomes" id="UP000193689"/>
    </source>
</evidence>
<evidence type="ECO:0000313" key="10">
    <source>
        <dbReference type="EMBL" id="ORY65984.1"/>
    </source>
</evidence>
<feature type="region of interest" description="Disordered" evidence="8">
    <location>
        <begin position="214"/>
        <end position="280"/>
    </location>
</feature>
<name>A0A1Y2E3Q9_9PEZI</name>
<feature type="compositionally biased region" description="Basic and acidic residues" evidence="8">
    <location>
        <begin position="541"/>
        <end position="553"/>
    </location>
</feature>
<gene>
    <name evidence="10" type="ORF">BCR38DRAFT_483648</name>
</gene>
<feature type="compositionally biased region" description="Polar residues" evidence="8">
    <location>
        <begin position="418"/>
        <end position="441"/>
    </location>
</feature>
<dbReference type="Proteomes" id="UP000193689">
    <property type="component" value="Unassembled WGS sequence"/>
</dbReference>
<comment type="subcellular location">
    <subcellularLocation>
        <location evidence="1">Nucleus</location>
    </subcellularLocation>
</comment>
<dbReference type="GO" id="GO:0030435">
    <property type="term" value="P:sporulation resulting in formation of a cellular spore"/>
    <property type="evidence" value="ECO:0007669"/>
    <property type="project" value="UniProtKB-KW"/>
</dbReference>
<dbReference type="EMBL" id="MCFJ01000005">
    <property type="protein sequence ID" value="ORY65984.1"/>
    <property type="molecule type" value="Genomic_DNA"/>
</dbReference>
<feature type="compositionally biased region" description="Polar residues" evidence="8">
    <location>
        <begin position="501"/>
        <end position="525"/>
    </location>
</feature>
<feature type="region of interest" description="Disordered" evidence="8">
    <location>
        <begin position="485"/>
        <end position="553"/>
    </location>
</feature>
<dbReference type="PANTHER" id="PTHR47792:SF1">
    <property type="entry name" value="PROTEIN SOK2-RELATED"/>
    <property type="match status" value="1"/>
</dbReference>
<feature type="compositionally biased region" description="Polar residues" evidence="8">
    <location>
        <begin position="269"/>
        <end position="280"/>
    </location>
</feature>
<dbReference type="AlphaFoldDB" id="A0A1Y2E3Q9"/>
<evidence type="ECO:0000259" key="9">
    <source>
        <dbReference type="PROSITE" id="PS51299"/>
    </source>
</evidence>
<feature type="region of interest" description="Disordered" evidence="8">
    <location>
        <begin position="1"/>
        <end position="65"/>
    </location>
</feature>
<keyword evidence="4" id="KW-0805">Transcription regulation</keyword>
<dbReference type="InterPro" id="IPR036887">
    <property type="entry name" value="HTH_APSES_sf"/>
</dbReference>
<evidence type="ECO:0000256" key="7">
    <source>
        <dbReference type="ARBA" id="ARBA00023321"/>
    </source>
</evidence>
<dbReference type="GO" id="GO:0003700">
    <property type="term" value="F:DNA-binding transcription factor activity"/>
    <property type="evidence" value="ECO:0007669"/>
    <property type="project" value="TreeGrafter"/>
</dbReference>
<dbReference type="FunFam" id="3.10.260.10:FF:000003">
    <property type="entry name" value="Ascospore maturation 1 protein"/>
    <property type="match status" value="1"/>
</dbReference>
<keyword evidence="6" id="KW-0804">Transcription</keyword>
<organism evidence="10 11">
    <name type="scientific">Pseudomassariella vexata</name>
    <dbReference type="NCBI Taxonomy" id="1141098"/>
    <lineage>
        <taxon>Eukaryota</taxon>
        <taxon>Fungi</taxon>
        <taxon>Dikarya</taxon>
        <taxon>Ascomycota</taxon>
        <taxon>Pezizomycotina</taxon>
        <taxon>Sordariomycetes</taxon>
        <taxon>Xylariomycetidae</taxon>
        <taxon>Amphisphaeriales</taxon>
        <taxon>Pseudomassariaceae</taxon>
        <taxon>Pseudomassariella</taxon>
    </lineage>
</organism>
<dbReference type="PANTHER" id="PTHR47792">
    <property type="entry name" value="PROTEIN SOK2-RELATED"/>
    <property type="match status" value="1"/>
</dbReference>